<evidence type="ECO:0000313" key="3">
    <source>
        <dbReference type="Proteomes" id="UP000050783"/>
    </source>
</evidence>
<dbReference type="OrthoDB" id="7707581at2"/>
<protein>
    <submittedName>
        <fullName evidence="2">Uncharacterized protein</fullName>
    </submittedName>
</protein>
<dbReference type="STRING" id="81569.RUM4293_02957"/>
<gene>
    <name evidence="2" type="ORF">RUA4292_02038</name>
</gene>
<dbReference type="Proteomes" id="UP000050783">
    <property type="component" value="Unassembled WGS sequence"/>
</dbReference>
<evidence type="ECO:0000313" key="2">
    <source>
        <dbReference type="EMBL" id="CUH47862.1"/>
    </source>
</evidence>
<feature type="chain" id="PRO_5006062162" evidence="1">
    <location>
        <begin position="25"/>
        <end position="185"/>
    </location>
</feature>
<name>A0A0P1F1D5_9RHOB</name>
<feature type="signal peptide" evidence="1">
    <location>
        <begin position="1"/>
        <end position="24"/>
    </location>
</feature>
<reference evidence="2 3" key="1">
    <citation type="submission" date="2015-09" db="EMBL/GenBank/DDBJ databases">
        <authorList>
            <consortium name="Swine Surveillance"/>
        </authorList>
    </citation>
    <scope>NUCLEOTIDE SEQUENCE [LARGE SCALE GENOMIC DNA]</scope>
    <source>
        <strain evidence="2 3">CECT 4292</strain>
    </source>
</reference>
<keyword evidence="1" id="KW-0732">Signal</keyword>
<sequence>MHIQLASTLAVCASLLLSGGTASADTPVTYTDNRRALFGFSVPDFWALRTGGPREIADTELGDSRAVARVMGMRPVTDDNVWMGFVSPAGVASIEGGLRYLEDIDRFLVKDPTVSETTTTRIGGLPARVIRGTGSREGRGVNFTVSVIDLPKGRVAIAVAILRDGADPAYVDDLNAVFASFRSLQ</sequence>
<dbReference type="RefSeq" id="WP_058277489.1">
    <property type="nucleotide sequence ID" value="NZ_CYPU01000039.1"/>
</dbReference>
<evidence type="ECO:0000256" key="1">
    <source>
        <dbReference type="SAM" id="SignalP"/>
    </source>
</evidence>
<dbReference type="GeneID" id="55493257"/>
<proteinExistence type="predicted"/>
<dbReference type="EMBL" id="CYPU01000039">
    <property type="protein sequence ID" value="CUH47862.1"/>
    <property type="molecule type" value="Genomic_DNA"/>
</dbReference>
<dbReference type="AlphaFoldDB" id="A0A0P1F1D5"/>
<accession>A0A0P1F1D5</accession>
<organism evidence="2 3">
    <name type="scientific">Ruegeria atlantica</name>
    <dbReference type="NCBI Taxonomy" id="81569"/>
    <lineage>
        <taxon>Bacteria</taxon>
        <taxon>Pseudomonadati</taxon>
        <taxon>Pseudomonadota</taxon>
        <taxon>Alphaproteobacteria</taxon>
        <taxon>Rhodobacterales</taxon>
        <taxon>Roseobacteraceae</taxon>
        <taxon>Ruegeria</taxon>
    </lineage>
</organism>